<feature type="domain" description="Endonuclease/exonuclease/phosphatase" evidence="1">
    <location>
        <begin position="56"/>
        <end position="193"/>
    </location>
</feature>
<evidence type="ECO:0000313" key="4">
    <source>
        <dbReference type="WBParaSite" id="SSLN_0000577401-mRNA-1"/>
    </source>
</evidence>
<accession>A0A183SMZ7</accession>
<dbReference type="Gene3D" id="3.60.10.10">
    <property type="entry name" value="Endonuclease/exonuclease/phosphatase"/>
    <property type="match status" value="1"/>
</dbReference>
<gene>
    <name evidence="2" type="ORF">SSLN_LOCUS5595</name>
</gene>
<dbReference type="OrthoDB" id="10063195at2759"/>
<evidence type="ECO:0000313" key="2">
    <source>
        <dbReference type="EMBL" id="VDL91980.1"/>
    </source>
</evidence>
<reference evidence="4" key="1">
    <citation type="submission" date="2016-06" db="UniProtKB">
        <authorList>
            <consortium name="WormBaseParasite"/>
        </authorList>
    </citation>
    <scope>IDENTIFICATION</scope>
</reference>
<name>A0A183SMZ7_SCHSO</name>
<evidence type="ECO:0000259" key="1">
    <source>
        <dbReference type="Pfam" id="PF03372"/>
    </source>
</evidence>
<proteinExistence type="predicted"/>
<protein>
    <submittedName>
        <fullName evidence="4">Endonuclease/exonuclease/phosphatase domain-containing protein</fullName>
    </submittedName>
</protein>
<dbReference type="InterPro" id="IPR005135">
    <property type="entry name" value="Endo/exonuclease/phosphatase"/>
</dbReference>
<dbReference type="AlphaFoldDB" id="A0A183SMZ7"/>
<dbReference type="EMBL" id="UYSU01033318">
    <property type="protein sequence ID" value="VDL91980.1"/>
    <property type="molecule type" value="Genomic_DNA"/>
</dbReference>
<dbReference type="InterPro" id="IPR036691">
    <property type="entry name" value="Endo/exonu/phosph_ase_sf"/>
</dbReference>
<dbReference type="SUPFAM" id="SSF56219">
    <property type="entry name" value="DNase I-like"/>
    <property type="match status" value="1"/>
</dbReference>
<sequence length="396" mass="44949">MLLWPPLTGTQLSTVAPRSWVLPSGDTPGNRHYPRAKPGEGLRCCAARVSPLTLAAWNVRSLLDNPRSNRPERRTALVARELARYKVDIAALSETRFSEQGQLEEVGAGHAFFWSGRQKAERRDAGVAFAIRKGIVGRLPCLPQGINDRLMSLRLPLRGYKFATIISAYAPPMTSSDATKDKFYEDLHSSWRLRDKQDVLVTKAIPDADGWTNHRFVISKMRLRLRPRRRPQGKRPQGKLNTVLLNVPAHHLHFSNELANRLANLPVADADISVENRWCQLRDTIQSTALDVLGRARRQHQDWFDDNDAAINALLVEKNQLHKAYIARPTAANKTAFYQSRRLVQQRLREMQDAWMTRKAEEIQGTLKTPLKQLQINPATFETSSKIDGMEEDSED</sequence>
<dbReference type="Proteomes" id="UP000275846">
    <property type="component" value="Unassembled WGS sequence"/>
</dbReference>
<evidence type="ECO:0000313" key="3">
    <source>
        <dbReference type="Proteomes" id="UP000275846"/>
    </source>
</evidence>
<organism evidence="4">
    <name type="scientific">Schistocephalus solidus</name>
    <name type="common">Tapeworm</name>
    <dbReference type="NCBI Taxonomy" id="70667"/>
    <lineage>
        <taxon>Eukaryota</taxon>
        <taxon>Metazoa</taxon>
        <taxon>Spiralia</taxon>
        <taxon>Lophotrochozoa</taxon>
        <taxon>Platyhelminthes</taxon>
        <taxon>Cestoda</taxon>
        <taxon>Eucestoda</taxon>
        <taxon>Diphyllobothriidea</taxon>
        <taxon>Diphyllobothriidae</taxon>
        <taxon>Schistocephalus</taxon>
    </lineage>
</organism>
<reference evidence="2 3" key="2">
    <citation type="submission" date="2018-11" db="EMBL/GenBank/DDBJ databases">
        <authorList>
            <consortium name="Pathogen Informatics"/>
        </authorList>
    </citation>
    <scope>NUCLEOTIDE SEQUENCE [LARGE SCALE GENOMIC DNA]</scope>
    <source>
        <strain evidence="2 3">NST_G2</strain>
    </source>
</reference>
<dbReference type="Pfam" id="PF03372">
    <property type="entry name" value="Exo_endo_phos"/>
    <property type="match status" value="1"/>
</dbReference>
<keyword evidence="3" id="KW-1185">Reference proteome</keyword>
<dbReference type="GO" id="GO:0003824">
    <property type="term" value="F:catalytic activity"/>
    <property type="evidence" value="ECO:0007669"/>
    <property type="project" value="InterPro"/>
</dbReference>
<dbReference type="WBParaSite" id="SSLN_0000577401-mRNA-1">
    <property type="protein sequence ID" value="SSLN_0000577401-mRNA-1"/>
    <property type="gene ID" value="SSLN_0000577401"/>
</dbReference>